<dbReference type="EMBL" id="JAPFFF010000009">
    <property type="protein sequence ID" value="KAK8882301.1"/>
    <property type="molecule type" value="Genomic_DNA"/>
</dbReference>
<dbReference type="InterPro" id="IPR039902">
    <property type="entry name" value="CCDC148/CCDC112"/>
</dbReference>
<evidence type="ECO:0000313" key="3">
    <source>
        <dbReference type="EMBL" id="KAK8882301.1"/>
    </source>
</evidence>
<dbReference type="PANTHER" id="PTHR21549">
    <property type="entry name" value="MUTATED IN BLADDER CANCER 1"/>
    <property type="match status" value="1"/>
</dbReference>
<reference evidence="3 4" key="1">
    <citation type="submission" date="2024-04" db="EMBL/GenBank/DDBJ databases">
        <title>Tritrichomonas musculus Genome.</title>
        <authorList>
            <person name="Alves-Ferreira E."/>
            <person name="Grigg M."/>
            <person name="Lorenzi H."/>
            <person name="Galac M."/>
        </authorList>
    </citation>
    <scope>NUCLEOTIDE SEQUENCE [LARGE SCALE GENOMIC DNA]</scope>
    <source>
        <strain evidence="3 4">EAF2021</strain>
    </source>
</reference>
<comment type="caution">
    <text evidence="3">The sequence shown here is derived from an EMBL/GenBank/DDBJ whole genome shotgun (WGS) entry which is preliminary data.</text>
</comment>
<keyword evidence="4" id="KW-1185">Reference proteome</keyword>
<sequence>MASRRQPLTAPKPPKGGDIDAMLRFVHEQQQKPSEAAAVAKRLKQVSTQSKQREQFANQSKSFMNELRNLVKRVESSQQMATASLVDLSSKLPELPTLLKLDASLMESRQADIDKCQDFKDRLSSICARSKTPQVHAMFQDVLIDFRNHLTILEFPEQYEDIVDLVEKTKLPPSATKANSYDFSDLPPEWQEKGQEQVAVFAQIEKEITDSYNQWLKENGFDPNVPCGGWDEFEHQRFILSGDNFSVEFPDKPKDELARHKKWYIRTQFLNKKRDALRAELHKRMIELREDAARDAKEKEEKAELDRIAEERRKELSDEKAELSARLKVEREEKKKKDDLKKAQEEAEKQAKQMEEMHQKQIQDKQNKKLKQKVLTEREKRMQRELQAAEIRKQQDERNKIAQQQRMKVAKQTVEGRKAMLHEKQMKKIEKQAEKAEKEAEKRRRLDILAQQVRDEFGLDDLKAEDPARLTKIHQMRRNMEKEERPMYVQNSFPSELIEADPRIRVENALREAGLMGSEYVHQLMNQMSAIRQNPGLQSNFSLT</sequence>
<proteinExistence type="predicted"/>
<protein>
    <submittedName>
        <fullName evidence="3">Uncharacterized protein</fullName>
    </submittedName>
</protein>
<evidence type="ECO:0000313" key="4">
    <source>
        <dbReference type="Proteomes" id="UP001470230"/>
    </source>
</evidence>
<name>A0ABR2JU64_9EUKA</name>
<feature type="compositionally biased region" description="Basic and acidic residues" evidence="2">
    <location>
        <begin position="331"/>
        <end position="367"/>
    </location>
</feature>
<dbReference type="PANTHER" id="PTHR21549:SF1">
    <property type="entry name" value="COILED-COIL DOMAIN-CONTAINING PROTEIN 148"/>
    <property type="match status" value="1"/>
</dbReference>
<feature type="region of interest" description="Disordered" evidence="2">
    <location>
        <begin position="331"/>
        <end position="371"/>
    </location>
</feature>
<evidence type="ECO:0000256" key="2">
    <source>
        <dbReference type="SAM" id="MobiDB-lite"/>
    </source>
</evidence>
<dbReference type="Proteomes" id="UP001470230">
    <property type="component" value="Unassembled WGS sequence"/>
</dbReference>
<gene>
    <name evidence="3" type="ORF">M9Y10_044943</name>
</gene>
<keyword evidence="1" id="KW-0175">Coiled coil</keyword>
<organism evidence="3 4">
    <name type="scientific">Tritrichomonas musculus</name>
    <dbReference type="NCBI Taxonomy" id="1915356"/>
    <lineage>
        <taxon>Eukaryota</taxon>
        <taxon>Metamonada</taxon>
        <taxon>Parabasalia</taxon>
        <taxon>Tritrichomonadida</taxon>
        <taxon>Tritrichomonadidae</taxon>
        <taxon>Tritrichomonas</taxon>
    </lineage>
</organism>
<accession>A0ABR2JU64</accession>
<evidence type="ECO:0000256" key="1">
    <source>
        <dbReference type="ARBA" id="ARBA00023054"/>
    </source>
</evidence>